<keyword evidence="2" id="KW-0732">Signal</keyword>
<evidence type="ECO:0000259" key="3">
    <source>
        <dbReference type="Pfam" id="PF19843"/>
    </source>
</evidence>
<dbReference type="EMBL" id="CP001706">
    <property type="protein sequence ID" value="ACV09268.1"/>
    <property type="molecule type" value="Genomic_DNA"/>
</dbReference>
<dbReference type="AlphaFoldDB" id="C7R5J5"/>
<dbReference type="Proteomes" id="UP000000628">
    <property type="component" value="Chromosome"/>
</dbReference>
<dbReference type="Pfam" id="PF19843">
    <property type="entry name" value="DUF6318"/>
    <property type="match status" value="1"/>
</dbReference>
<proteinExistence type="predicted"/>
<dbReference type="HOGENOM" id="CLU_1330460_0_0_11"/>
<feature type="signal peptide" evidence="2">
    <location>
        <begin position="1"/>
        <end position="34"/>
    </location>
</feature>
<sequence length="206" mass="22335">MGGVNFLSFSLRGFRVRRAAALASLMFVVFLAGGCSTENEGGGEQSTSPTNQETSAEPEATPEPEGTPTVVEVDPPVKPEAMSSDGEGGAVAALEYFFDVLSYSFATRDTTLLDDISYEQCSFCANINAEIEAMSNTEENYRNVIWKLDEVLSVDVDREVAFTIKGAFTVTTKFDEEKTDGVVTTDGIFTVGYKNGEWELIEVSKP</sequence>
<accession>C7R5J5</accession>
<feature type="domain" description="DUF6318" evidence="3">
    <location>
        <begin position="75"/>
        <end position="203"/>
    </location>
</feature>
<dbReference type="STRING" id="471856.Jden_1620"/>
<name>C7R5J5_JONDD</name>
<feature type="chain" id="PRO_5002983431" description="DUF6318 domain-containing protein" evidence="2">
    <location>
        <begin position="35"/>
        <end position="206"/>
    </location>
</feature>
<dbReference type="InterPro" id="IPR046281">
    <property type="entry name" value="DUF6318"/>
</dbReference>
<evidence type="ECO:0000256" key="1">
    <source>
        <dbReference type="SAM" id="MobiDB-lite"/>
    </source>
</evidence>
<protein>
    <recommendedName>
        <fullName evidence="3">DUF6318 domain-containing protein</fullName>
    </recommendedName>
</protein>
<feature type="compositionally biased region" description="Low complexity" evidence="1">
    <location>
        <begin position="53"/>
        <end position="74"/>
    </location>
</feature>
<evidence type="ECO:0000313" key="4">
    <source>
        <dbReference type="EMBL" id="ACV09268.1"/>
    </source>
</evidence>
<keyword evidence="5" id="KW-1185">Reference proteome</keyword>
<reference evidence="4 5" key="1">
    <citation type="journal article" date="2009" name="Stand. Genomic Sci.">
        <title>Complete genome sequence of Jonesia denitrificans type strain (Prevot 55134).</title>
        <authorList>
            <person name="Pukall R."/>
            <person name="Gehrich-Schroter G."/>
            <person name="Lapidus A."/>
            <person name="Nolan M."/>
            <person name="Glavina Del Rio T."/>
            <person name="Lucas S."/>
            <person name="Chen F."/>
            <person name="Tice H."/>
            <person name="Pitluck S."/>
            <person name="Cheng J.F."/>
            <person name="Copeland A."/>
            <person name="Saunders E."/>
            <person name="Brettin T."/>
            <person name="Detter J.C."/>
            <person name="Bruce D."/>
            <person name="Goodwin L."/>
            <person name="Pati A."/>
            <person name="Ivanova N."/>
            <person name="Mavromatis K."/>
            <person name="Ovchinnikova G."/>
            <person name="Chen A."/>
            <person name="Palaniappan K."/>
            <person name="Land M."/>
            <person name="Hauser L."/>
            <person name="Chang Y.J."/>
            <person name="Jeffries C.D."/>
            <person name="Chain P."/>
            <person name="Goker M."/>
            <person name="Bristow J."/>
            <person name="Eisen J.A."/>
            <person name="Markowitz V."/>
            <person name="Hugenholtz P."/>
            <person name="Kyrpides N.C."/>
            <person name="Klenk H.P."/>
            <person name="Han C."/>
        </authorList>
    </citation>
    <scope>NUCLEOTIDE SEQUENCE [LARGE SCALE GENOMIC DNA]</scope>
    <source>
        <strain evidence="5">ATCC 14870 / DSM 20603 / BCRC 15368 / CIP 55.134 / JCM 11481 / NBRC 15587 / NCTC 10816 / Prevot 55134</strain>
    </source>
</reference>
<evidence type="ECO:0000256" key="2">
    <source>
        <dbReference type="SAM" id="SignalP"/>
    </source>
</evidence>
<dbReference type="KEGG" id="jde:Jden_1620"/>
<evidence type="ECO:0000313" key="5">
    <source>
        <dbReference type="Proteomes" id="UP000000628"/>
    </source>
</evidence>
<gene>
    <name evidence="4" type="ordered locus">Jden_1620</name>
</gene>
<organism evidence="4 5">
    <name type="scientific">Jonesia denitrificans (strain ATCC 14870 / DSM 20603 / BCRC 15368 / CIP 55.134 / JCM 11481 / NBRC 15587 / NCTC 10816 / Prevot 55134)</name>
    <name type="common">Listeria denitrificans</name>
    <dbReference type="NCBI Taxonomy" id="471856"/>
    <lineage>
        <taxon>Bacteria</taxon>
        <taxon>Bacillati</taxon>
        <taxon>Actinomycetota</taxon>
        <taxon>Actinomycetes</taxon>
        <taxon>Micrococcales</taxon>
        <taxon>Jonesiaceae</taxon>
        <taxon>Jonesia</taxon>
    </lineage>
</organism>
<feature type="region of interest" description="Disordered" evidence="1">
    <location>
        <begin position="38"/>
        <end position="75"/>
    </location>
</feature>
<dbReference type="RefSeq" id="WP_015771896.1">
    <property type="nucleotide sequence ID" value="NC_013174.1"/>
</dbReference>